<dbReference type="EMBL" id="FNYR01000003">
    <property type="protein sequence ID" value="SEI57874.1"/>
    <property type="molecule type" value="Genomic_DNA"/>
</dbReference>
<name>A0A1H6RWL0_9EURY</name>
<evidence type="ECO:0000256" key="5">
    <source>
        <dbReference type="SAM" id="MobiDB-lite"/>
    </source>
</evidence>
<dbReference type="GO" id="GO:0016020">
    <property type="term" value="C:membrane"/>
    <property type="evidence" value="ECO:0007669"/>
    <property type="project" value="UniProtKB-SubCell"/>
</dbReference>
<evidence type="ECO:0000256" key="6">
    <source>
        <dbReference type="SAM" id="Phobius"/>
    </source>
</evidence>
<dbReference type="Proteomes" id="UP000198888">
    <property type="component" value="Unassembled WGS sequence"/>
</dbReference>
<dbReference type="Gene3D" id="3.40.50.1820">
    <property type="entry name" value="alpha/beta hydrolase"/>
    <property type="match status" value="1"/>
</dbReference>
<dbReference type="SUPFAM" id="SSF53474">
    <property type="entry name" value="alpha/beta-Hydrolases"/>
    <property type="match status" value="1"/>
</dbReference>
<gene>
    <name evidence="7" type="ORF">SAMN05444271_10329</name>
</gene>
<organism evidence="7 8">
    <name type="scientific">Halohasta litchfieldiae</name>
    <dbReference type="NCBI Taxonomy" id="1073996"/>
    <lineage>
        <taxon>Archaea</taxon>
        <taxon>Methanobacteriati</taxon>
        <taxon>Methanobacteriota</taxon>
        <taxon>Stenosarchaea group</taxon>
        <taxon>Halobacteria</taxon>
        <taxon>Halobacteriales</taxon>
        <taxon>Haloferacaceae</taxon>
        <taxon>Halohasta</taxon>
    </lineage>
</organism>
<dbReference type="InterPro" id="IPR007941">
    <property type="entry name" value="DUF726"/>
</dbReference>
<evidence type="ECO:0000313" key="7">
    <source>
        <dbReference type="EMBL" id="SEI57874.1"/>
    </source>
</evidence>
<dbReference type="PANTHER" id="PTHR17920">
    <property type="entry name" value="TRANSMEMBRANE AND COILED-COIL DOMAIN-CONTAINING PROTEIN 4 TMCO4"/>
    <property type="match status" value="1"/>
</dbReference>
<dbReference type="RefSeq" id="WP_089671025.1">
    <property type="nucleotide sequence ID" value="NZ_CP024845.1"/>
</dbReference>
<keyword evidence="4 6" id="KW-0472">Membrane</keyword>
<feature type="transmembrane region" description="Helical" evidence="6">
    <location>
        <begin position="21"/>
        <end position="40"/>
    </location>
</feature>
<proteinExistence type="predicted"/>
<dbReference type="InterPro" id="IPR006311">
    <property type="entry name" value="TAT_signal"/>
</dbReference>
<dbReference type="GeneID" id="35003280"/>
<dbReference type="OrthoDB" id="11236at2157"/>
<evidence type="ECO:0000256" key="1">
    <source>
        <dbReference type="ARBA" id="ARBA00004141"/>
    </source>
</evidence>
<evidence type="ECO:0000256" key="4">
    <source>
        <dbReference type="ARBA" id="ARBA00023136"/>
    </source>
</evidence>
<evidence type="ECO:0000313" key="8">
    <source>
        <dbReference type="Proteomes" id="UP000198888"/>
    </source>
</evidence>
<accession>A0A1H6RWL0</accession>
<evidence type="ECO:0000256" key="2">
    <source>
        <dbReference type="ARBA" id="ARBA00022692"/>
    </source>
</evidence>
<keyword evidence="8" id="KW-1185">Reference proteome</keyword>
<sequence>MRYCITDQSSESDGSRLTRRRLLAGAGGAVAVAAGGGLYVTSELQGDFGDYSAPDSAPVVTTRGLVDPDAGSSEQSTAETEGEWAFGEAEELFLFVHGFDTGDETARDQGYAMETGLESLRAAPVVTYSWDSDIEWGPAKAMADANAAPLAEWLTDWADEDGRPVHVIGYSLGARVTGEALRVLADRDRTDAVASVSLLGGAIPNDSVGQAGRYGEAITAVDAPVTNFHNADDRVLGWVYRLSDSTQAVGQTGIVDAAAEPEGYQDVDVTERVPDHYSYFQPAEGCLPQLVDRLP</sequence>
<dbReference type="STRING" id="1073996.SAMN05444271_10329"/>
<feature type="region of interest" description="Disordered" evidence="5">
    <location>
        <begin position="63"/>
        <end position="82"/>
    </location>
</feature>
<reference evidence="7 8" key="1">
    <citation type="submission" date="2016-10" db="EMBL/GenBank/DDBJ databases">
        <authorList>
            <person name="de Groot N.N."/>
        </authorList>
    </citation>
    <scope>NUCLEOTIDE SEQUENCE [LARGE SCALE GENOMIC DNA]</scope>
    <source>
        <strain evidence="7 8">DSM 22187</strain>
    </source>
</reference>
<dbReference type="PANTHER" id="PTHR17920:SF3">
    <property type="entry name" value="TRANSMEMBRANE AND COILED-COIL DOMAIN-CONTAINING PROTEIN 4"/>
    <property type="match status" value="1"/>
</dbReference>
<dbReference type="Pfam" id="PF05277">
    <property type="entry name" value="DUF726"/>
    <property type="match status" value="1"/>
</dbReference>
<dbReference type="PROSITE" id="PS51318">
    <property type="entry name" value="TAT"/>
    <property type="match status" value="1"/>
</dbReference>
<keyword evidence="2 6" id="KW-0812">Transmembrane</keyword>
<dbReference type="KEGG" id="hae:halTADL_2508"/>
<evidence type="ECO:0000256" key="3">
    <source>
        <dbReference type="ARBA" id="ARBA00022989"/>
    </source>
</evidence>
<protein>
    <recommendedName>
        <fullName evidence="9">DUF726 domain-containing protein</fullName>
    </recommendedName>
</protein>
<evidence type="ECO:0008006" key="9">
    <source>
        <dbReference type="Google" id="ProtNLM"/>
    </source>
</evidence>
<dbReference type="InterPro" id="IPR029058">
    <property type="entry name" value="AB_hydrolase_fold"/>
</dbReference>
<keyword evidence="3 6" id="KW-1133">Transmembrane helix</keyword>
<accession>A0A2H4Q4F7</accession>
<comment type="subcellular location">
    <subcellularLocation>
        <location evidence="1">Membrane</location>
        <topology evidence="1">Multi-pass membrane protein</topology>
    </subcellularLocation>
</comment>
<dbReference type="AlphaFoldDB" id="A0A1H6RWL0"/>